<keyword evidence="2" id="KW-1185">Reference proteome</keyword>
<protein>
    <submittedName>
        <fullName evidence="1">Uncharacterized protein</fullName>
    </submittedName>
</protein>
<dbReference type="EMBL" id="JALJAT010000001">
    <property type="protein sequence ID" value="KAK4475626.1"/>
    <property type="molecule type" value="Genomic_DNA"/>
</dbReference>
<accession>A0AAE1ZJW7</accession>
<sequence>MLQPLSYNSSEDWQTTVCQNILEITFASINNMQIPPIQTVRLILHWFSEWNNTERDLFLSTLSCLETANHHHLTINESSLTISENMDSNEHAVNSMLSNTNHQMTDTFLAHLMNTNLHINSQLVDKLHSSDMFQCQIRLFHLWYPQWSLEQRIQFVDHLKDIQLKSLNESS</sequence>
<dbReference type="InterPro" id="IPR028019">
    <property type="entry name" value="DUF4508"/>
</dbReference>
<comment type="caution">
    <text evidence="1">The sequence shown here is derived from an EMBL/GenBank/DDBJ whole genome shotgun (WGS) entry which is preliminary data.</text>
</comment>
<dbReference type="AlphaFoldDB" id="A0AAE1ZJW7"/>
<evidence type="ECO:0000313" key="2">
    <source>
        <dbReference type="Proteomes" id="UP001292079"/>
    </source>
</evidence>
<reference evidence="1" key="2">
    <citation type="journal article" date="2023" name="Infect Dis Poverty">
        <title>Chromosome-scale genome of the human blood fluke Schistosoma mekongi and its implications for public health.</title>
        <authorList>
            <person name="Zhou M."/>
            <person name="Xu L."/>
            <person name="Xu D."/>
            <person name="Chen W."/>
            <person name="Khan J."/>
            <person name="Hu Y."/>
            <person name="Huang H."/>
            <person name="Wei H."/>
            <person name="Zhang Y."/>
            <person name="Chusongsang P."/>
            <person name="Tanasarnprasert K."/>
            <person name="Hu X."/>
            <person name="Limpanont Y."/>
            <person name="Lv Z."/>
        </authorList>
    </citation>
    <scope>NUCLEOTIDE SEQUENCE</scope>
    <source>
        <strain evidence="1">LV_2022a</strain>
    </source>
</reference>
<gene>
    <name evidence="1" type="ORF">MN116_000898</name>
</gene>
<evidence type="ECO:0000313" key="1">
    <source>
        <dbReference type="EMBL" id="KAK4475626.1"/>
    </source>
</evidence>
<dbReference type="Proteomes" id="UP001292079">
    <property type="component" value="Unassembled WGS sequence"/>
</dbReference>
<dbReference type="PANTHER" id="PTHR16260">
    <property type="entry name" value="SIMILAR TO 1700123O20RIK PROTEIN"/>
    <property type="match status" value="1"/>
</dbReference>
<name>A0AAE1ZJW7_SCHME</name>
<organism evidence="1 2">
    <name type="scientific">Schistosoma mekongi</name>
    <name type="common">Parasitic worm</name>
    <dbReference type="NCBI Taxonomy" id="38744"/>
    <lineage>
        <taxon>Eukaryota</taxon>
        <taxon>Metazoa</taxon>
        <taxon>Spiralia</taxon>
        <taxon>Lophotrochozoa</taxon>
        <taxon>Platyhelminthes</taxon>
        <taxon>Trematoda</taxon>
        <taxon>Digenea</taxon>
        <taxon>Strigeidida</taxon>
        <taxon>Schistosomatoidea</taxon>
        <taxon>Schistosomatidae</taxon>
        <taxon>Schistosoma</taxon>
    </lineage>
</organism>
<dbReference type="PANTHER" id="PTHR16260:SF3">
    <property type="entry name" value="CHROMOSOME 14 OPEN READING FRAME 119-LIKE-RELATED"/>
    <property type="match status" value="1"/>
</dbReference>
<dbReference type="Pfam" id="PF14969">
    <property type="entry name" value="DUF4508"/>
    <property type="match status" value="1"/>
</dbReference>
<reference evidence="1" key="1">
    <citation type="submission" date="2022-04" db="EMBL/GenBank/DDBJ databases">
        <authorList>
            <person name="Xu L."/>
            <person name="Lv Z."/>
        </authorList>
    </citation>
    <scope>NUCLEOTIDE SEQUENCE</scope>
    <source>
        <strain evidence="1">LV_2022a</strain>
    </source>
</reference>
<proteinExistence type="predicted"/>